<keyword evidence="1" id="KW-1133">Transmembrane helix</keyword>
<dbReference type="AlphaFoldDB" id="A0A848MPH3"/>
<organism evidence="2 3">
    <name type="scientific">Rouxiella aceris</name>
    <dbReference type="NCBI Taxonomy" id="2703884"/>
    <lineage>
        <taxon>Bacteria</taxon>
        <taxon>Pseudomonadati</taxon>
        <taxon>Pseudomonadota</taxon>
        <taxon>Gammaproteobacteria</taxon>
        <taxon>Enterobacterales</taxon>
        <taxon>Yersiniaceae</taxon>
        <taxon>Rouxiella</taxon>
    </lineage>
</organism>
<reference evidence="2 3" key="2">
    <citation type="submission" date="2020-06" db="EMBL/GenBank/DDBJ databases">
        <title>Polyphasic characterization of a Rahnella strain isolated from tree sap.</title>
        <authorList>
            <person name="Kim I.S."/>
        </authorList>
    </citation>
    <scope>NUCLEOTIDE SEQUENCE [LARGE SCALE GENOMIC DNA]</scope>
    <source>
        <strain evidence="2 3">SAP-1</strain>
    </source>
</reference>
<evidence type="ECO:0000256" key="1">
    <source>
        <dbReference type="SAM" id="Phobius"/>
    </source>
</evidence>
<gene>
    <name evidence="2" type="ORF">GW590_20505</name>
</gene>
<dbReference type="EMBL" id="JAADJU010000012">
    <property type="protein sequence ID" value="NMP29233.1"/>
    <property type="molecule type" value="Genomic_DNA"/>
</dbReference>
<keyword evidence="3" id="KW-1185">Reference proteome</keyword>
<reference evidence="2 3" key="1">
    <citation type="submission" date="2020-01" db="EMBL/GenBank/DDBJ databases">
        <authorList>
            <person name="Lee S.D."/>
        </authorList>
    </citation>
    <scope>NUCLEOTIDE SEQUENCE [LARGE SCALE GENOMIC DNA]</scope>
    <source>
        <strain evidence="2 3">SAP-1</strain>
    </source>
</reference>
<evidence type="ECO:0000313" key="2">
    <source>
        <dbReference type="EMBL" id="NMP29233.1"/>
    </source>
</evidence>
<dbReference type="Pfam" id="PF11119">
    <property type="entry name" value="DUF2633"/>
    <property type="match status" value="1"/>
</dbReference>
<keyword evidence="1" id="KW-0812">Transmembrane</keyword>
<comment type="caution">
    <text evidence="2">The sequence shown here is derived from an EMBL/GenBank/DDBJ whole genome shotgun (WGS) entry which is preliminary data.</text>
</comment>
<dbReference type="Proteomes" id="UP000585363">
    <property type="component" value="Unassembled WGS sequence"/>
</dbReference>
<evidence type="ECO:0000313" key="3">
    <source>
        <dbReference type="Proteomes" id="UP000585363"/>
    </source>
</evidence>
<feature type="transmembrane region" description="Helical" evidence="1">
    <location>
        <begin position="12"/>
        <end position="30"/>
    </location>
</feature>
<accession>A0A848MPH3</accession>
<dbReference type="InterPro" id="IPR022576">
    <property type="entry name" value="YfgG"/>
</dbReference>
<protein>
    <submittedName>
        <fullName evidence="2">DUF2633 family protein</fullName>
    </submittedName>
</protein>
<proteinExistence type="predicted"/>
<name>A0A848MPH3_9GAMM</name>
<keyword evidence="1" id="KW-0472">Membrane</keyword>
<sequence length="61" mass="6994">MHRRNNVKLTKIVLTISFIILFGRFIYATIGSYSQHKSLQQAETEQGIAPVDQENQTDNTQ</sequence>